<dbReference type="SFLD" id="SFLDG01200">
    <property type="entry name" value="SUF1.1"/>
    <property type="match status" value="1"/>
</dbReference>
<dbReference type="InterPro" id="IPR036249">
    <property type="entry name" value="Thioredoxin-like_sf"/>
</dbReference>
<dbReference type="GO" id="GO:0016740">
    <property type="term" value="F:transferase activity"/>
    <property type="evidence" value="ECO:0007669"/>
    <property type="project" value="UniProtKB-KW"/>
</dbReference>
<evidence type="ECO:0000313" key="3">
    <source>
        <dbReference type="Proteomes" id="UP000015503"/>
    </source>
</evidence>
<dbReference type="SFLD" id="SFLDS00019">
    <property type="entry name" value="Glutathione_Transferase_(cytos"/>
    <property type="match status" value="1"/>
</dbReference>
<gene>
    <name evidence="2" type="ORF">PCA10_27310</name>
</gene>
<feature type="domain" description="GST N-terminal" evidence="1">
    <location>
        <begin position="1"/>
        <end position="78"/>
    </location>
</feature>
<dbReference type="PATRIC" id="fig|1245471.3.peg.2767"/>
<dbReference type="KEGG" id="pre:PCA10_27310"/>
<accession>S6ARD9</accession>
<dbReference type="EMBL" id="AP013068">
    <property type="protein sequence ID" value="BAN48463.1"/>
    <property type="molecule type" value="Genomic_DNA"/>
</dbReference>
<dbReference type="CDD" id="cd03193">
    <property type="entry name" value="GST_C_Metaxin"/>
    <property type="match status" value="1"/>
</dbReference>
<dbReference type="PANTHER" id="PTHR12289">
    <property type="entry name" value="METAXIN RELATED"/>
    <property type="match status" value="1"/>
</dbReference>
<dbReference type="AlphaFoldDB" id="S6ARD9"/>
<dbReference type="Pfam" id="PF17171">
    <property type="entry name" value="GST_C_6"/>
    <property type="match status" value="1"/>
</dbReference>
<dbReference type="PROSITE" id="PS50404">
    <property type="entry name" value="GST_NTER"/>
    <property type="match status" value="1"/>
</dbReference>
<dbReference type="InterPro" id="IPR012336">
    <property type="entry name" value="Thioredoxin-like_fold"/>
</dbReference>
<reference evidence="2 3" key="1">
    <citation type="journal article" date="2013" name="Genome Announc.">
        <title>Complete Genome Sequence of the Carbazole Degrader Pseudomonas resinovorans Strain CA10 (NBRC 106553).</title>
        <authorList>
            <person name="Shintani M."/>
            <person name="Hosoyama A."/>
            <person name="Ohji S."/>
            <person name="Tsuchikane K."/>
            <person name="Takarada H."/>
            <person name="Yamazoe A."/>
            <person name="Fujita N."/>
            <person name="Nojiri H."/>
        </authorList>
    </citation>
    <scope>NUCLEOTIDE SEQUENCE [LARGE SCALE GENOMIC DNA]</scope>
    <source>
        <strain evidence="2 3">NBRC 106553</strain>
    </source>
</reference>
<dbReference type="eggNOG" id="COG0625">
    <property type="taxonomic scope" value="Bacteria"/>
</dbReference>
<dbReference type="InterPro" id="IPR026928">
    <property type="entry name" value="FAX/IsoI-like"/>
</dbReference>
<name>S6ARD9_METRE</name>
<dbReference type="Proteomes" id="UP000015503">
    <property type="component" value="Chromosome"/>
</dbReference>
<dbReference type="InterPro" id="IPR033468">
    <property type="entry name" value="Metaxin_GST"/>
</dbReference>
<dbReference type="InterPro" id="IPR050931">
    <property type="entry name" value="Mito_Protein_Transport_Metaxin"/>
</dbReference>
<organism evidence="2 3">
    <name type="scientific">Metapseudomonas resinovorans NBRC 106553</name>
    <dbReference type="NCBI Taxonomy" id="1245471"/>
    <lineage>
        <taxon>Bacteria</taxon>
        <taxon>Pseudomonadati</taxon>
        <taxon>Pseudomonadota</taxon>
        <taxon>Gammaproteobacteria</taxon>
        <taxon>Pseudomonadales</taxon>
        <taxon>Pseudomonadaceae</taxon>
        <taxon>Metapseudomonas</taxon>
    </lineage>
</organism>
<dbReference type="PANTHER" id="PTHR12289:SF41">
    <property type="entry name" value="FAILED AXON CONNECTIONS-RELATED"/>
    <property type="match status" value="1"/>
</dbReference>
<dbReference type="SUPFAM" id="SSF52833">
    <property type="entry name" value="Thioredoxin-like"/>
    <property type="match status" value="1"/>
</dbReference>
<evidence type="ECO:0000313" key="2">
    <source>
        <dbReference type="EMBL" id="BAN48463.1"/>
    </source>
</evidence>
<dbReference type="HOGENOM" id="CLU_044137_1_2_6"/>
<dbReference type="STRING" id="1245471.PCA10_27310"/>
<sequence>MLTLYSYPELFGVADNNPFGLKVHAFLHLCDLPFEHRHIFDARNAPRGQLPYLVDGEHSIGDSDAIINHLLQRYALTIDDGLTPEQRDIHLLIRRTLDDLYWSMSYSRWQDDRFWPQFRDALLRTHAELTEEGLLAARQYNLQRYHYQGIGRYDREQVYERGIASLRAISHLLGDQDCLFGEAPGSIDAALYGFVANIHFYAIDTPLRRFVDAQANLVRHCEALHRRVTGSIARIEDVG</sequence>
<dbReference type="RefSeq" id="WP_016492657.1">
    <property type="nucleotide sequence ID" value="NC_021499.1"/>
</dbReference>
<dbReference type="Pfam" id="PF17172">
    <property type="entry name" value="GST_N_4"/>
    <property type="match status" value="1"/>
</dbReference>
<protein>
    <submittedName>
        <fullName evidence="2">Glutathione S-transferase family protein</fullName>
    </submittedName>
</protein>
<dbReference type="OrthoDB" id="9810080at2"/>
<dbReference type="InterPro" id="IPR036282">
    <property type="entry name" value="Glutathione-S-Trfase_C_sf"/>
</dbReference>
<keyword evidence="2" id="KW-0808">Transferase</keyword>
<dbReference type="SFLD" id="SFLDG01180">
    <property type="entry name" value="SUF1"/>
    <property type="match status" value="1"/>
</dbReference>
<dbReference type="SUPFAM" id="SSF47616">
    <property type="entry name" value="GST C-terminal domain-like"/>
    <property type="match status" value="1"/>
</dbReference>
<keyword evidence="3" id="KW-1185">Reference proteome</keyword>
<dbReference type="Gene3D" id="3.40.30.10">
    <property type="entry name" value="Glutaredoxin"/>
    <property type="match status" value="1"/>
</dbReference>
<dbReference type="InterPro" id="IPR040079">
    <property type="entry name" value="Glutathione_S-Trfase"/>
</dbReference>
<evidence type="ECO:0000259" key="1">
    <source>
        <dbReference type="PROSITE" id="PS50404"/>
    </source>
</evidence>
<dbReference type="Gene3D" id="1.20.1050.10">
    <property type="match status" value="1"/>
</dbReference>
<dbReference type="InterPro" id="IPR004045">
    <property type="entry name" value="Glutathione_S-Trfase_N"/>
</dbReference>
<proteinExistence type="predicted"/>